<dbReference type="EMBL" id="KN847590">
    <property type="protein sequence ID" value="KIV98946.1"/>
    <property type="molecule type" value="Genomic_DNA"/>
</dbReference>
<dbReference type="RefSeq" id="XP_016208816.1">
    <property type="nucleotide sequence ID" value="XM_016363375.1"/>
</dbReference>
<gene>
    <name evidence="3" type="ORF">PV09_09331</name>
</gene>
<reference evidence="3 4" key="1">
    <citation type="submission" date="2015-01" db="EMBL/GenBank/DDBJ databases">
        <title>The Genome Sequence of Ochroconis gallopava CBS43764.</title>
        <authorList>
            <consortium name="The Broad Institute Genomics Platform"/>
            <person name="Cuomo C."/>
            <person name="de Hoog S."/>
            <person name="Gorbushina A."/>
            <person name="Stielow B."/>
            <person name="Teixiera M."/>
            <person name="Abouelleil A."/>
            <person name="Chapman S.B."/>
            <person name="Priest M."/>
            <person name="Young S.K."/>
            <person name="Wortman J."/>
            <person name="Nusbaum C."/>
            <person name="Birren B."/>
        </authorList>
    </citation>
    <scope>NUCLEOTIDE SEQUENCE [LARGE SCALE GENOMIC DNA]</scope>
    <source>
        <strain evidence="3 4">CBS 43764</strain>
    </source>
</reference>
<evidence type="ECO:0000256" key="1">
    <source>
        <dbReference type="SAM" id="MobiDB-lite"/>
    </source>
</evidence>
<dbReference type="InParanoid" id="A0A0D1YE13"/>
<feature type="region of interest" description="Disordered" evidence="1">
    <location>
        <begin position="82"/>
        <end position="114"/>
    </location>
</feature>
<name>A0A0D1YE13_9PEZI</name>
<evidence type="ECO:0000313" key="3">
    <source>
        <dbReference type="EMBL" id="KIV98946.1"/>
    </source>
</evidence>
<organism evidence="3 4">
    <name type="scientific">Verruconis gallopava</name>
    <dbReference type="NCBI Taxonomy" id="253628"/>
    <lineage>
        <taxon>Eukaryota</taxon>
        <taxon>Fungi</taxon>
        <taxon>Dikarya</taxon>
        <taxon>Ascomycota</taxon>
        <taxon>Pezizomycotina</taxon>
        <taxon>Dothideomycetes</taxon>
        <taxon>Pleosporomycetidae</taxon>
        <taxon>Venturiales</taxon>
        <taxon>Sympoventuriaceae</taxon>
        <taxon>Verruconis</taxon>
    </lineage>
</organism>
<keyword evidence="2" id="KW-0732">Signal</keyword>
<dbReference type="HOGENOM" id="CLU_716112_0_0_1"/>
<feature type="signal peptide" evidence="2">
    <location>
        <begin position="1"/>
        <end position="23"/>
    </location>
</feature>
<feature type="compositionally biased region" description="Gly residues" evidence="1">
    <location>
        <begin position="93"/>
        <end position="108"/>
    </location>
</feature>
<dbReference type="AlphaFoldDB" id="A0A0D1YE13"/>
<dbReference type="GeneID" id="27317304"/>
<sequence length="386" mass="41590">MKFLSISSLALALLLACSYDVKSNSANAGLMRRKNHDGSHDGFKLPPFLQSHWHTKHLVAPKMTAAEAMDYYFPLLRRGCPSDGGDNDDNPDSGGGNSPGNGTSGGGVPEPVPGNWSIRNLNTVSSVYNLTVYPKNLPLFLNETDIGLPFFNENVTGRVTPLGNFSGYEDSIEYFWGLAPVPVDPSTAAISQAVVTHFTSGCPEVASSMVELTVTNVVGPNNGTFITKLKQIAFWRFDTTGRIIAYDAWIPNLQNFVGKITDPSVGIYSGGGYVPSTTDMTTTEGQICQLQAQFCTGGNQVYSSVDECIGVLMSKPYGTFDEAWGDNVVCRRVHVLLTPLRPAVHCAHVGPTGGGKCVDPNYNDVYFDDEELFGSNSIFQCPGDSL</sequence>
<dbReference type="OrthoDB" id="10010954at2759"/>
<feature type="chain" id="PRO_5002236930" evidence="2">
    <location>
        <begin position="24"/>
        <end position="386"/>
    </location>
</feature>
<evidence type="ECO:0000256" key="2">
    <source>
        <dbReference type="SAM" id="SignalP"/>
    </source>
</evidence>
<dbReference type="Proteomes" id="UP000053259">
    <property type="component" value="Unassembled WGS sequence"/>
</dbReference>
<accession>A0A0D1YE13</accession>
<protein>
    <submittedName>
        <fullName evidence="3">Uncharacterized protein</fullName>
    </submittedName>
</protein>
<keyword evidence="4" id="KW-1185">Reference proteome</keyword>
<evidence type="ECO:0000313" key="4">
    <source>
        <dbReference type="Proteomes" id="UP000053259"/>
    </source>
</evidence>
<proteinExistence type="predicted"/>
<dbReference type="PROSITE" id="PS51257">
    <property type="entry name" value="PROKAR_LIPOPROTEIN"/>
    <property type="match status" value="1"/>
</dbReference>
<dbReference type="VEuPathDB" id="FungiDB:PV09_09331"/>